<gene>
    <name evidence="2" type="ORF">PHATRDRAFT_44728</name>
</gene>
<feature type="region of interest" description="Disordered" evidence="1">
    <location>
        <begin position="264"/>
        <end position="285"/>
    </location>
</feature>
<dbReference type="PaxDb" id="2850-Phatr44728"/>
<protein>
    <submittedName>
        <fullName evidence="2">Uncharacterized protein</fullName>
    </submittedName>
</protein>
<evidence type="ECO:0000256" key="1">
    <source>
        <dbReference type="SAM" id="MobiDB-lite"/>
    </source>
</evidence>
<dbReference type="GeneID" id="7199860"/>
<feature type="region of interest" description="Disordered" evidence="1">
    <location>
        <begin position="99"/>
        <end position="149"/>
    </location>
</feature>
<keyword evidence="3" id="KW-1185">Reference proteome</keyword>
<reference evidence="2 3" key="1">
    <citation type="journal article" date="2008" name="Nature">
        <title>The Phaeodactylum genome reveals the evolutionary history of diatom genomes.</title>
        <authorList>
            <person name="Bowler C."/>
            <person name="Allen A.E."/>
            <person name="Badger J.H."/>
            <person name="Grimwood J."/>
            <person name="Jabbari K."/>
            <person name="Kuo A."/>
            <person name="Maheswari U."/>
            <person name="Martens C."/>
            <person name="Maumus F."/>
            <person name="Otillar R.P."/>
            <person name="Rayko E."/>
            <person name="Salamov A."/>
            <person name="Vandepoele K."/>
            <person name="Beszteri B."/>
            <person name="Gruber A."/>
            <person name="Heijde M."/>
            <person name="Katinka M."/>
            <person name="Mock T."/>
            <person name="Valentin K."/>
            <person name="Verret F."/>
            <person name="Berges J.A."/>
            <person name="Brownlee C."/>
            <person name="Cadoret J.P."/>
            <person name="Chiovitti A."/>
            <person name="Choi C.J."/>
            <person name="Coesel S."/>
            <person name="De Martino A."/>
            <person name="Detter J.C."/>
            <person name="Durkin C."/>
            <person name="Falciatore A."/>
            <person name="Fournet J."/>
            <person name="Haruta M."/>
            <person name="Huysman M.J."/>
            <person name="Jenkins B.D."/>
            <person name="Jiroutova K."/>
            <person name="Jorgensen R.E."/>
            <person name="Joubert Y."/>
            <person name="Kaplan A."/>
            <person name="Kroger N."/>
            <person name="Kroth P.G."/>
            <person name="La Roche J."/>
            <person name="Lindquist E."/>
            <person name="Lommer M."/>
            <person name="Martin-Jezequel V."/>
            <person name="Lopez P.J."/>
            <person name="Lucas S."/>
            <person name="Mangogna M."/>
            <person name="McGinnis K."/>
            <person name="Medlin L.K."/>
            <person name="Montsant A."/>
            <person name="Oudot-Le Secq M.P."/>
            <person name="Napoli C."/>
            <person name="Obornik M."/>
            <person name="Parker M.S."/>
            <person name="Petit J.L."/>
            <person name="Porcel B.M."/>
            <person name="Poulsen N."/>
            <person name="Robison M."/>
            <person name="Rychlewski L."/>
            <person name="Rynearson T.A."/>
            <person name="Schmutz J."/>
            <person name="Shapiro H."/>
            <person name="Siaut M."/>
            <person name="Stanley M."/>
            <person name="Sussman M.R."/>
            <person name="Taylor A.R."/>
            <person name="Vardi A."/>
            <person name="von Dassow P."/>
            <person name="Vyverman W."/>
            <person name="Willis A."/>
            <person name="Wyrwicz L.S."/>
            <person name="Rokhsar D.S."/>
            <person name="Weissenbach J."/>
            <person name="Armbrust E.V."/>
            <person name="Green B.R."/>
            <person name="Van de Peer Y."/>
            <person name="Grigoriev I.V."/>
        </authorList>
    </citation>
    <scope>NUCLEOTIDE SEQUENCE [LARGE SCALE GENOMIC DNA]</scope>
    <source>
        <strain evidence="2 3">CCAP 1055/1</strain>
    </source>
</reference>
<proteinExistence type="predicted"/>
<feature type="compositionally biased region" description="Polar residues" evidence="1">
    <location>
        <begin position="690"/>
        <end position="706"/>
    </location>
</feature>
<name>B7FVF3_PHATC</name>
<dbReference type="InParanoid" id="B7FVF3"/>
<dbReference type="RefSeq" id="XP_002178920.1">
    <property type="nucleotide sequence ID" value="XM_002178884.1"/>
</dbReference>
<feature type="region of interest" description="Disordered" evidence="1">
    <location>
        <begin position="500"/>
        <end position="519"/>
    </location>
</feature>
<evidence type="ECO:0000313" key="2">
    <source>
        <dbReference type="EMBL" id="EEC49618.1"/>
    </source>
</evidence>
<evidence type="ECO:0000313" key="3">
    <source>
        <dbReference type="Proteomes" id="UP000000759"/>
    </source>
</evidence>
<dbReference type="Proteomes" id="UP000000759">
    <property type="component" value="Chromosome 5"/>
</dbReference>
<feature type="compositionally biased region" description="Low complexity" evidence="1">
    <location>
        <begin position="101"/>
        <end position="112"/>
    </location>
</feature>
<accession>B7FVF3</accession>
<dbReference type="KEGG" id="pti:PHATRDRAFT_44728"/>
<organism evidence="2 3">
    <name type="scientific">Phaeodactylum tricornutum (strain CCAP 1055/1)</name>
    <dbReference type="NCBI Taxonomy" id="556484"/>
    <lineage>
        <taxon>Eukaryota</taxon>
        <taxon>Sar</taxon>
        <taxon>Stramenopiles</taxon>
        <taxon>Ochrophyta</taxon>
        <taxon>Bacillariophyta</taxon>
        <taxon>Bacillariophyceae</taxon>
        <taxon>Bacillariophycidae</taxon>
        <taxon>Naviculales</taxon>
        <taxon>Phaeodactylaceae</taxon>
        <taxon>Phaeodactylum</taxon>
    </lineage>
</organism>
<dbReference type="EMBL" id="CM000608">
    <property type="protein sequence ID" value="EEC49618.1"/>
    <property type="molecule type" value="Genomic_DNA"/>
</dbReference>
<feature type="compositionally biased region" description="Basic and acidic residues" evidence="1">
    <location>
        <begin position="264"/>
        <end position="275"/>
    </location>
</feature>
<feature type="compositionally biased region" description="Pro residues" evidence="1">
    <location>
        <begin position="130"/>
        <end position="139"/>
    </location>
</feature>
<sequence length="1514" mass="167524">MTSDIIEGLRVKETCRCVDNGDFTDQEDVLTDATKRMSRHRNEIWRTKRLRRRQSPLLSPSALLGLSLLLTPSVAEGWKHALLSPEAKSSVSAEPWNVWRGGSLESEGNGSDENSEPATSGMKMEASCEPPGPLAPSPPLAALGTKSCATTKASRQTSEFLEDLIRRSGVDERTESCNLRHLISNRKMTYLEKLYAEDSDSTQTPHTPNRAILQYLAPKIPAIKHSPEISLRIQSARSDVDAGVAAALIGTLAHAQELYERHLGSRRVASEKEEPYGPAGRSPKRVDTFHGEKLELIKDRRFEQLVECILCGVDVKMRMAEHARLNNDRKTGIHDIEEVLDRADSTPAYTEGLTIRDSCRAAWGLAVLGVHCLGTIGGERVLHILTALSLRIRELLLARLQLLRQDDLYSDFGREMSNLSLKERLMQRSEEIAEDAATVMWTFACVRVCTGLRTVPLFEACCLVLCQDPFALRRRAQDVELMSEKSNVGINDVVELLEKSETHGTEDESESESSQSEARGTLVNWLSPKEVIDILWALALHDSKEKDEAALSVTAAGLCEIAFDKMVQLLESELLSLRVCSYEKLTVEVADASSILASESSASSLESITITSPEKTESIRDVDVMDATAILSSVEHHDEEVARGLLTTIETETMAVESLNGHGGTEELHVVNAATLLATSPRSEREGLENASSDESLPLRASSQSDIPFDQEENPQKPNVGLPDFGDRDTSSTDILLASHEHPSRLARLQTFTPHDLCSLAWAATELRDSLRPYVTKMVMEIFMSLGSNSVMQLDGSDLTNLVWAVAKGHVSDEDETVLIEFADQVAQRSLKLIHESETQTENWGHYGASALIHFHPPELSRLLWSITSIYASSRHCGDRLESFERLATISLVVASSQIEAFGTEDLARIAWSFLELSDVKVSLGCPRIAHALGLILSTVEASLIFWESGTTTSLRNPESENATVKESIRFASVFGRTRFHFPLLDHKMDEGLENHVDSATHTLSEKSKLPLLREIPTDPSTLTKLACSFTKLSVERPSVDAMVTLNRVALRLLSSRGGRLIRDCPSEDIIRLCEAIAISKDSASNREVVSSFVRRLLKLLNDEGFDGKSSLFSDGRPRDVARLVWSLGELGVKHAPNADDPSTAYRRLQLTADRPFVLGDRVQELFNSDLVKLINGLSLLNVASTNTEYFTRVLYQMRERISSIDDVEDICMLAESIGSIESYLHTIHVRDDDDSPSKMTPTGSDYKRIDGCNDMVKNNAESEDIVEKETAKDVTSAAAQNKAVDASGVSGLLEACDDLFTALANKCSLLAGIMKPKEVRRILVVCSMTPIRADGLIDIIASEIQNRKEKLQCAQEIQNGKNLLSEAVANAKSAQSLLCGSNKEDSTFKAIRKGLRSFFRSSEDADEIPNTETIDMDVLEIDETEKLQIALEAALRSIIDLGDYADHVESSCCVTILDIQHQLEEGTLFDLGRCEELINLYRRIDFHESIRLSRFDDDRRTEMAKGVLTRLLP</sequence>
<dbReference type="OrthoDB" id="42265at2759"/>
<feature type="region of interest" description="Disordered" evidence="1">
    <location>
        <begin position="678"/>
        <end position="726"/>
    </location>
</feature>
<reference evidence="3" key="2">
    <citation type="submission" date="2008-08" db="EMBL/GenBank/DDBJ databases">
        <authorList>
            <consortium name="Diatom Consortium"/>
            <person name="Grigoriev I."/>
            <person name="Grimwood J."/>
            <person name="Kuo A."/>
            <person name="Otillar R.P."/>
            <person name="Salamov A."/>
            <person name="Detter J.C."/>
            <person name="Lindquist E."/>
            <person name="Shapiro H."/>
            <person name="Lucas S."/>
            <person name="Glavina del Rio T."/>
            <person name="Pitluck S."/>
            <person name="Rokhsar D."/>
            <person name="Bowler C."/>
        </authorList>
    </citation>
    <scope>GENOME REANNOTATION</scope>
    <source>
        <strain evidence="3">CCAP 1055/1</strain>
    </source>
</reference>
<dbReference type="HOGENOM" id="CLU_249836_0_0_1"/>